<dbReference type="PANTHER" id="PTHR44846">
    <property type="entry name" value="MANNOSYL-D-GLYCERATE TRANSPORT/METABOLISM SYSTEM REPRESSOR MNGR-RELATED"/>
    <property type="match status" value="1"/>
</dbReference>
<dbReference type="PRINTS" id="PR00035">
    <property type="entry name" value="HTHGNTR"/>
</dbReference>
<dbReference type="PANTHER" id="PTHR44846:SF12">
    <property type="entry name" value="HTH-TYPE TRANSCRIPTIONAL REGULATOR TRER"/>
    <property type="match status" value="1"/>
</dbReference>
<dbReference type="Proteomes" id="UP000751852">
    <property type="component" value="Unassembled WGS sequence"/>
</dbReference>
<gene>
    <name evidence="6" type="primary">treR</name>
    <name evidence="6" type="ORF">HHH54_10580</name>
</gene>
<evidence type="ECO:0000256" key="4">
    <source>
        <dbReference type="NCBIfam" id="TIGR02404"/>
    </source>
</evidence>
<protein>
    <recommendedName>
        <fullName evidence="4">Trehalose operon repressor</fullName>
    </recommendedName>
</protein>
<dbReference type="InterPro" id="IPR036388">
    <property type="entry name" value="WH-like_DNA-bd_sf"/>
</dbReference>
<dbReference type="Gene3D" id="1.10.10.10">
    <property type="entry name" value="Winged helix-like DNA-binding domain superfamily/Winged helix DNA-binding domain"/>
    <property type="match status" value="1"/>
</dbReference>
<dbReference type="InterPro" id="IPR036390">
    <property type="entry name" value="WH_DNA-bd_sf"/>
</dbReference>
<reference evidence="6 7" key="1">
    <citation type="submission" date="2020-04" db="EMBL/GenBank/DDBJ databases">
        <title>Staphylococcus species from domestic dog.</title>
        <authorList>
            <person name="Paterson G.K."/>
        </authorList>
    </citation>
    <scope>NUCLEOTIDE SEQUENCE [LARGE SCALE GENOMIC DNA]</scope>
    <source>
        <strain evidence="6 7">H16/1A</strain>
    </source>
</reference>
<dbReference type="SUPFAM" id="SSF64288">
    <property type="entry name" value="Chorismate lyase-like"/>
    <property type="match status" value="1"/>
</dbReference>
<name>A0ABS0TB89_9STAP</name>
<dbReference type="SUPFAM" id="SSF46785">
    <property type="entry name" value="Winged helix' DNA-binding domain"/>
    <property type="match status" value="1"/>
</dbReference>
<comment type="caution">
    <text evidence="6">The sequence shown here is derived from an EMBL/GenBank/DDBJ whole genome shotgun (WGS) entry which is preliminary data.</text>
</comment>
<dbReference type="InterPro" id="IPR028978">
    <property type="entry name" value="Chorismate_lyase_/UTRA_dom_sf"/>
</dbReference>
<dbReference type="EMBL" id="JABANU010000041">
    <property type="protein sequence ID" value="MBI5975999.1"/>
    <property type="molecule type" value="Genomic_DNA"/>
</dbReference>
<dbReference type="InterPro" id="IPR011663">
    <property type="entry name" value="UTRA"/>
</dbReference>
<evidence type="ECO:0000313" key="7">
    <source>
        <dbReference type="Proteomes" id="UP000751852"/>
    </source>
</evidence>
<proteinExistence type="predicted"/>
<keyword evidence="7" id="KW-1185">Reference proteome</keyword>
<organism evidence="6 7">
    <name type="scientific">Staphylococcus canis</name>
    <dbReference type="NCBI Taxonomy" id="2724942"/>
    <lineage>
        <taxon>Bacteria</taxon>
        <taxon>Bacillati</taxon>
        <taxon>Bacillota</taxon>
        <taxon>Bacilli</taxon>
        <taxon>Bacillales</taxon>
        <taxon>Staphylococcaceae</taxon>
        <taxon>Staphylococcus</taxon>
    </lineage>
</organism>
<evidence type="ECO:0000259" key="5">
    <source>
        <dbReference type="PROSITE" id="PS50949"/>
    </source>
</evidence>
<dbReference type="CDD" id="cd07377">
    <property type="entry name" value="WHTH_GntR"/>
    <property type="match status" value="1"/>
</dbReference>
<evidence type="ECO:0000256" key="3">
    <source>
        <dbReference type="ARBA" id="ARBA00023163"/>
    </source>
</evidence>
<dbReference type="InterPro" id="IPR012770">
    <property type="entry name" value="TreR"/>
</dbReference>
<keyword evidence="3" id="KW-0804">Transcription</keyword>
<feature type="domain" description="HTH gntR-type" evidence="5">
    <location>
        <begin position="4"/>
        <end position="72"/>
    </location>
</feature>
<keyword evidence="2" id="KW-0238">DNA-binding</keyword>
<dbReference type="SMART" id="SM00345">
    <property type="entry name" value="HTH_GNTR"/>
    <property type="match status" value="1"/>
</dbReference>
<dbReference type="SMART" id="SM00866">
    <property type="entry name" value="UTRA"/>
    <property type="match status" value="1"/>
</dbReference>
<dbReference type="InterPro" id="IPR000524">
    <property type="entry name" value="Tscrpt_reg_HTH_GntR"/>
</dbReference>
<dbReference type="RefSeq" id="WP_432813810.1">
    <property type="nucleotide sequence ID" value="NZ_JABANU010000041.1"/>
</dbReference>
<dbReference type="Pfam" id="PF00392">
    <property type="entry name" value="GntR"/>
    <property type="match status" value="1"/>
</dbReference>
<accession>A0ABS0TB89</accession>
<dbReference type="InterPro" id="IPR050679">
    <property type="entry name" value="Bact_HTH_transcr_reg"/>
</dbReference>
<evidence type="ECO:0000313" key="6">
    <source>
        <dbReference type="EMBL" id="MBI5975999.1"/>
    </source>
</evidence>
<dbReference type="NCBIfam" id="TIGR02404">
    <property type="entry name" value="trehalos_R_Bsub"/>
    <property type="match status" value="1"/>
</dbReference>
<dbReference type="Pfam" id="PF07702">
    <property type="entry name" value="UTRA"/>
    <property type="match status" value="1"/>
</dbReference>
<dbReference type="PROSITE" id="PS50949">
    <property type="entry name" value="HTH_GNTR"/>
    <property type="match status" value="1"/>
</dbReference>
<evidence type="ECO:0000256" key="2">
    <source>
        <dbReference type="ARBA" id="ARBA00023125"/>
    </source>
</evidence>
<keyword evidence="1" id="KW-0805">Transcription regulation</keyword>
<evidence type="ECO:0000256" key="1">
    <source>
        <dbReference type="ARBA" id="ARBA00023015"/>
    </source>
</evidence>
<dbReference type="Gene3D" id="3.40.1410.10">
    <property type="entry name" value="Chorismate lyase-like"/>
    <property type="match status" value="1"/>
</dbReference>
<sequence>MMRQSKFKYIYEQLRQRILDGTYSNGSQIPSEHQLVEAFNVSRETVRKSLNMLVSEGLIQKIKGKGSVVIYQGMTEFPFAELVSFKEVQQQLGMSYETIVAVFEQIKAREVPHVKSALQLENNTNLWHIVRYRQLNGVTKIIDEDYCLVSLLPNLTEEIMTDSLYEYIEREGHEIGFSSKSITFEPFGTRERQVFGAIAPEYSATIRGIVHLKDTRRFQYNISKHIATEFKFIDFSRR</sequence>